<gene>
    <name evidence="2" type="ORF">BPAG_LOCUS10141</name>
</gene>
<evidence type="ECO:0000313" key="3">
    <source>
        <dbReference type="Proteomes" id="UP000278627"/>
    </source>
</evidence>
<proteinExistence type="predicted"/>
<dbReference type="WBParaSite" id="BPAG_0001017901-mRNA-1">
    <property type="protein sequence ID" value="BPAG_0001017901-mRNA-1"/>
    <property type="gene ID" value="BPAG_0001017901"/>
</dbReference>
<keyword evidence="3" id="KW-1185">Reference proteome</keyword>
<sequence length="261" mass="30281">MVANQTALLKKQTQKLEKVVRHSIDHVVEFHNKIVCMLVNINKFLRIAFQGKTAFLQLDGLSQISNQNTLHENILASNDDQINDAELPGSSNQCDNQQTIPSDSVMLSLIASYQSFLSHISTTSETKLDQNDKHQNILYKVFYLEVAQLEKFPFNHYNYHISVNYFQNEIAMMKRSYYKKKGKKEKKKRKQVARRKKEAKKKERKRINAINDSCTFAIHLNTYFAINIIEPTQALLSFNSLTYISVNTIYLKTFQMSDSDN</sequence>
<dbReference type="Proteomes" id="UP000278627">
    <property type="component" value="Unassembled WGS sequence"/>
</dbReference>
<name>A0A158PRF9_BRUPA</name>
<reference evidence="4" key="1">
    <citation type="submission" date="2016-04" db="UniProtKB">
        <authorList>
            <consortium name="WormBaseParasite"/>
        </authorList>
    </citation>
    <scope>IDENTIFICATION</scope>
</reference>
<feature type="region of interest" description="Disordered" evidence="1">
    <location>
        <begin position="183"/>
        <end position="204"/>
    </location>
</feature>
<reference evidence="2 3" key="2">
    <citation type="submission" date="2018-11" db="EMBL/GenBank/DDBJ databases">
        <authorList>
            <consortium name="Pathogen Informatics"/>
        </authorList>
    </citation>
    <scope>NUCLEOTIDE SEQUENCE [LARGE SCALE GENOMIC DNA]</scope>
</reference>
<dbReference type="AlphaFoldDB" id="A0A158PRF9"/>
<accession>A0A158PRF9</accession>
<protein>
    <submittedName>
        <fullName evidence="4">WASH-7_N domain-containing protein</fullName>
    </submittedName>
</protein>
<evidence type="ECO:0000256" key="1">
    <source>
        <dbReference type="SAM" id="MobiDB-lite"/>
    </source>
</evidence>
<dbReference type="EMBL" id="UZAD01013177">
    <property type="protein sequence ID" value="VDN91327.1"/>
    <property type="molecule type" value="Genomic_DNA"/>
</dbReference>
<evidence type="ECO:0000313" key="4">
    <source>
        <dbReference type="WBParaSite" id="BPAG_0001017901-mRNA-1"/>
    </source>
</evidence>
<organism evidence="4">
    <name type="scientific">Brugia pahangi</name>
    <name type="common">Filarial nematode worm</name>
    <dbReference type="NCBI Taxonomy" id="6280"/>
    <lineage>
        <taxon>Eukaryota</taxon>
        <taxon>Metazoa</taxon>
        <taxon>Ecdysozoa</taxon>
        <taxon>Nematoda</taxon>
        <taxon>Chromadorea</taxon>
        <taxon>Rhabditida</taxon>
        <taxon>Spirurina</taxon>
        <taxon>Spiruromorpha</taxon>
        <taxon>Filarioidea</taxon>
        <taxon>Onchocercidae</taxon>
        <taxon>Brugia</taxon>
    </lineage>
</organism>
<evidence type="ECO:0000313" key="2">
    <source>
        <dbReference type="EMBL" id="VDN91327.1"/>
    </source>
</evidence>